<feature type="transmembrane region" description="Helical" evidence="11">
    <location>
        <begin position="43"/>
        <end position="63"/>
    </location>
</feature>
<dbReference type="GO" id="GO:0016887">
    <property type="term" value="F:ATP hydrolysis activity"/>
    <property type="evidence" value="ECO:0007669"/>
    <property type="project" value="InterPro"/>
</dbReference>
<dbReference type="PROSITE" id="PS50929">
    <property type="entry name" value="ABC_TM1F"/>
    <property type="match status" value="1"/>
</dbReference>
<keyword evidence="9 11" id="KW-0472">Membrane</keyword>
<dbReference type="EMBL" id="JRKI01000023">
    <property type="protein sequence ID" value="KIZ17236.1"/>
    <property type="molecule type" value="Genomic_DNA"/>
</dbReference>
<evidence type="ECO:0000256" key="1">
    <source>
        <dbReference type="ARBA" id="ARBA00004651"/>
    </source>
</evidence>
<keyword evidence="7" id="KW-0067">ATP-binding</keyword>
<keyword evidence="5 11" id="KW-0812">Transmembrane</keyword>
<gene>
    <name evidence="14" type="ORF">SNA_14490</name>
</gene>
<evidence type="ECO:0000256" key="11">
    <source>
        <dbReference type="SAM" id="Phobius"/>
    </source>
</evidence>
<protein>
    <submittedName>
        <fullName evidence="14">Multidrug ABC transporter ATPase</fullName>
    </submittedName>
</protein>
<dbReference type="Pfam" id="PF00005">
    <property type="entry name" value="ABC_tran"/>
    <property type="match status" value="1"/>
</dbReference>
<dbReference type="InterPro" id="IPR003439">
    <property type="entry name" value="ABC_transporter-like_ATP-bd"/>
</dbReference>
<evidence type="ECO:0000256" key="10">
    <source>
        <dbReference type="SAM" id="MobiDB-lite"/>
    </source>
</evidence>
<evidence type="ECO:0000256" key="9">
    <source>
        <dbReference type="ARBA" id="ARBA00023136"/>
    </source>
</evidence>
<keyword evidence="8 11" id="KW-1133">Transmembrane helix</keyword>
<comment type="caution">
    <text evidence="14">The sequence shown here is derived from an EMBL/GenBank/DDBJ whole genome shotgun (WGS) entry which is preliminary data.</text>
</comment>
<dbReference type="RefSeq" id="WP_044365280.1">
    <property type="nucleotide sequence ID" value="NZ_JRKI01000023.1"/>
</dbReference>
<feature type="domain" description="ABC transporter" evidence="12">
    <location>
        <begin position="356"/>
        <end position="590"/>
    </location>
</feature>
<dbReference type="SMART" id="SM00382">
    <property type="entry name" value="AAA"/>
    <property type="match status" value="1"/>
</dbReference>
<evidence type="ECO:0000256" key="4">
    <source>
        <dbReference type="ARBA" id="ARBA00022519"/>
    </source>
</evidence>
<dbReference type="GO" id="GO:0005524">
    <property type="term" value="F:ATP binding"/>
    <property type="evidence" value="ECO:0007669"/>
    <property type="project" value="UniProtKB-KW"/>
</dbReference>
<keyword evidence="2" id="KW-0813">Transport</keyword>
<evidence type="ECO:0000256" key="7">
    <source>
        <dbReference type="ARBA" id="ARBA00022840"/>
    </source>
</evidence>
<keyword evidence="6" id="KW-0547">Nucleotide-binding</keyword>
<dbReference type="InterPro" id="IPR039421">
    <property type="entry name" value="Type_1_exporter"/>
</dbReference>
<dbReference type="Gene3D" id="3.40.50.300">
    <property type="entry name" value="P-loop containing nucleotide triphosphate hydrolases"/>
    <property type="match status" value="1"/>
</dbReference>
<accession>A0A0D7CMF7</accession>
<dbReference type="Proteomes" id="UP000032458">
    <property type="component" value="Unassembled WGS sequence"/>
</dbReference>
<feature type="domain" description="ABC transmembrane type-1" evidence="13">
    <location>
        <begin position="45"/>
        <end position="325"/>
    </location>
</feature>
<reference evidence="14 15" key="1">
    <citation type="submission" date="2014-09" db="EMBL/GenBank/DDBJ databases">
        <title>Draft genome sequence of Streptomyces natalensis ATCC 27448, producer of the antifungal pimaricin.</title>
        <authorList>
            <person name="Mendes M.V."/>
            <person name="Beites T."/>
            <person name="Pires S."/>
            <person name="Santos C.L."/>
            <person name="Moradas-Ferreira P."/>
        </authorList>
    </citation>
    <scope>NUCLEOTIDE SEQUENCE [LARGE SCALE GENOMIC DNA]</scope>
    <source>
        <strain evidence="14 15">ATCC 27448</strain>
    </source>
</reference>
<dbReference type="InterPro" id="IPR003593">
    <property type="entry name" value="AAA+_ATPase"/>
</dbReference>
<evidence type="ECO:0000313" key="15">
    <source>
        <dbReference type="Proteomes" id="UP000032458"/>
    </source>
</evidence>
<evidence type="ECO:0000259" key="12">
    <source>
        <dbReference type="PROSITE" id="PS50893"/>
    </source>
</evidence>
<feature type="transmembrane region" description="Helical" evidence="11">
    <location>
        <begin position="183"/>
        <end position="202"/>
    </location>
</feature>
<sequence>MIGLAPPEHDPDAPQTATTLPVGSPSTVRAYVGELIRRHRRAFGLLVGVNAAAVIASMAGPYLLGGLVEDLSAGHRDVQLGRAMGLFALALVAQTLFVRMVRLRGAMLGEQMLADLREDFLVRSVALPPGVLERAGTGDLLSRITTDIDRLSEAMREAVPQLAIGVVWIALLIGGLTVTAPPLALSVLLALPLLIVGCRWYFARAPRAYRSEAAGYAAVSAALAETVDAGRTIEAHRLGPRRIAQSERRIREWTQWERYTLFLRSVLFPVVSVTHVLLLGSVLLLGGVWVMAGDMTPGQLTTGALLAQMMVEPIGMILRWYDELQVAQVSLARLVGVREIEPQAADGTAAPQGRDVRADAVRFGYREGVDVLHEVSLRVRPGSRLALVGPSGAGKSTLGRLLAGIYGPRTGSVTLGGAELSQMPAERVRAQVALVNQEHHVFVGSLRDNLLLACTTAEDAELWAALGAVDAADWAAALDDGLDTEVGSGGHPLTPAQAQQIALARLVLADPHTLVLDEATSLLDPRAARHLERSLGKVLDGRTVVAIAHRLHTAYDADLIAVVEEGRISELGSHDELVAADGAYAALWRSWHG</sequence>
<dbReference type="SUPFAM" id="SSF52540">
    <property type="entry name" value="P-loop containing nucleoside triphosphate hydrolases"/>
    <property type="match status" value="1"/>
</dbReference>
<dbReference type="InterPro" id="IPR036640">
    <property type="entry name" value="ABC1_TM_sf"/>
</dbReference>
<proteinExistence type="predicted"/>
<keyword evidence="3" id="KW-1003">Cell membrane</keyword>
<dbReference type="PANTHER" id="PTHR43394:SF1">
    <property type="entry name" value="ATP-BINDING CASSETTE SUB-FAMILY B MEMBER 10, MITOCHONDRIAL"/>
    <property type="match status" value="1"/>
</dbReference>
<feature type="transmembrane region" description="Helical" evidence="11">
    <location>
        <begin position="158"/>
        <end position="177"/>
    </location>
</feature>
<dbReference type="AlphaFoldDB" id="A0A0D7CMF7"/>
<evidence type="ECO:0000313" key="14">
    <source>
        <dbReference type="EMBL" id="KIZ17236.1"/>
    </source>
</evidence>
<dbReference type="InterPro" id="IPR011527">
    <property type="entry name" value="ABC1_TM_dom"/>
</dbReference>
<feature type="transmembrane region" description="Helical" evidence="11">
    <location>
        <begin position="83"/>
        <end position="101"/>
    </location>
</feature>
<evidence type="ECO:0000256" key="6">
    <source>
        <dbReference type="ARBA" id="ARBA00022741"/>
    </source>
</evidence>
<evidence type="ECO:0000256" key="8">
    <source>
        <dbReference type="ARBA" id="ARBA00022989"/>
    </source>
</evidence>
<dbReference type="SUPFAM" id="SSF90123">
    <property type="entry name" value="ABC transporter transmembrane region"/>
    <property type="match status" value="1"/>
</dbReference>
<feature type="region of interest" description="Disordered" evidence="10">
    <location>
        <begin position="1"/>
        <end position="22"/>
    </location>
</feature>
<feature type="transmembrane region" description="Helical" evidence="11">
    <location>
        <begin position="266"/>
        <end position="292"/>
    </location>
</feature>
<name>A0A0D7CMF7_9ACTN</name>
<dbReference type="InterPro" id="IPR027417">
    <property type="entry name" value="P-loop_NTPase"/>
</dbReference>
<dbReference type="PATRIC" id="fig|1240678.4.peg.3040"/>
<dbReference type="PANTHER" id="PTHR43394">
    <property type="entry name" value="ATP-DEPENDENT PERMEASE MDL1, MITOCHONDRIAL"/>
    <property type="match status" value="1"/>
</dbReference>
<dbReference type="Pfam" id="PF00664">
    <property type="entry name" value="ABC_membrane"/>
    <property type="match status" value="1"/>
</dbReference>
<dbReference type="Gene3D" id="1.20.1560.10">
    <property type="entry name" value="ABC transporter type 1, transmembrane domain"/>
    <property type="match status" value="1"/>
</dbReference>
<comment type="subcellular location">
    <subcellularLocation>
        <location evidence="1">Cell membrane</location>
        <topology evidence="1">Multi-pass membrane protein</topology>
    </subcellularLocation>
</comment>
<dbReference type="CDD" id="cd07346">
    <property type="entry name" value="ABC_6TM_exporters"/>
    <property type="match status" value="1"/>
</dbReference>
<keyword evidence="4" id="KW-0997">Cell inner membrane</keyword>
<organism evidence="14 15">
    <name type="scientific">Streptomyces natalensis ATCC 27448</name>
    <dbReference type="NCBI Taxonomy" id="1240678"/>
    <lineage>
        <taxon>Bacteria</taxon>
        <taxon>Bacillati</taxon>
        <taxon>Actinomycetota</taxon>
        <taxon>Actinomycetes</taxon>
        <taxon>Kitasatosporales</taxon>
        <taxon>Streptomycetaceae</taxon>
        <taxon>Streptomyces</taxon>
    </lineage>
</organism>
<evidence type="ECO:0000259" key="13">
    <source>
        <dbReference type="PROSITE" id="PS50929"/>
    </source>
</evidence>
<dbReference type="FunFam" id="3.40.50.300:FF:001001">
    <property type="entry name" value="Multidrug ABC transporter ATP-binding protein"/>
    <property type="match status" value="1"/>
</dbReference>
<evidence type="ECO:0000256" key="3">
    <source>
        <dbReference type="ARBA" id="ARBA00022475"/>
    </source>
</evidence>
<dbReference type="PROSITE" id="PS50893">
    <property type="entry name" value="ABC_TRANSPORTER_2"/>
    <property type="match status" value="1"/>
</dbReference>
<dbReference type="GO" id="GO:0005886">
    <property type="term" value="C:plasma membrane"/>
    <property type="evidence" value="ECO:0007669"/>
    <property type="project" value="UniProtKB-SubCell"/>
</dbReference>
<evidence type="ECO:0000256" key="2">
    <source>
        <dbReference type="ARBA" id="ARBA00022448"/>
    </source>
</evidence>
<keyword evidence="15" id="KW-1185">Reference proteome</keyword>
<evidence type="ECO:0000256" key="5">
    <source>
        <dbReference type="ARBA" id="ARBA00022692"/>
    </source>
</evidence>
<dbReference type="GO" id="GO:0015421">
    <property type="term" value="F:ABC-type oligopeptide transporter activity"/>
    <property type="evidence" value="ECO:0007669"/>
    <property type="project" value="TreeGrafter"/>
</dbReference>